<feature type="transmembrane region" description="Helical" evidence="5">
    <location>
        <begin position="52"/>
        <end position="74"/>
    </location>
</feature>
<dbReference type="EMBL" id="KN847475">
    <property type="protein sequence ID" value="KIX10713.1"/>
    <property type="molecule type" value="Genomic_DNA"/>
</dbReference>
<keyword evidence="7" id="KW-1185">Reference proteome</keyword>
<dbReference type="OrthoDB" id="3358017at2759"/>
<keyword evidence="2 5" id="KW-0812">Transmembrane</keyword>
<dbReference type="GO" id="GO:0016020">
    <property type="term" value="C:membrane"/>
    <property type="evidence" value="ECO:0007669"/>
    <property type="project" value="UniProtKB-SubCell"/>
</dbReference>
<organism evidence="6 7">
    <name type="scientific">Rhinocladiella mackenziei CBS 650.93</name>
    <dbReference type="NCBI Taxonomy" id="1442369"/>
    <lineage>
        <taxon>Eukaryota</taxon>
        <taxon>Fungi</taxon>
        <taxon>Dikarya</taxon>
        <taxon>Ascomycota</taxon>
        <taxon>Pezizomycotina</taxon>
        <taxon>Eurotiomycetes</taxon>
        <taxon>Chaetothyriomycetidae</taxon>
        <taxon>Chaetothyriales</taxon>
        <taxon>Herpotrichiellaceae</taxon>
        <taxon>Rhinocladiella</taxon>
    </lineage>
</organism>
<evidence type="ECO:0000256" key="4">
    <source>
        <dbReference type="ARBA" id="ARBA00023136"/>
    </source>
</evidence>
<evidence type="ECO:0000256" key="1">
    <source>
        <dbReference type="ARBA" id="ARBA00004141"/>
    </source>
</evidence>
<evidence type="ECO:0000256" key="5">
    <source>
        <dbReference type="SAM" id="Phobius"/>
    </source>
</evidence>
<dbReference type="PANTHER" id="PTHR31465:SF1">
    <property type="entry name" value="PROTEIN RTA1-RELATED"/>
    <property type="match status" value="1"/>
</dbReference>
<feature type="transmembrane region" description="Helical" evidence="5">
    <location>
        <begin position="127"/>
        <end position="151"/>
    </location>
</feature>
<accession>A0A0D2HJ63</accession>
<keyword evidence="3 5" id="KW-1133">Transmembrane helix</keyword>
<dbReference type="STRING" id="1442369.A0A0D2HJ63"/>
<evidence type="ECO:0000313" key="7">
    <source>
        <dbReference type="Proteomes" id="UP000053617"/>
    </source>
</evidence>
<dbReference type="GeneID" id="25289868"/>
<dbReference type="RefSeq" id="XP_013277849.1">
    <property type="nucleotide sequence ID" value="XM_013422395.1"/>
</dbReference>
<dbReference type="InterPro" id="IPR007568">
    <property type="entry name" value="RTA1"/>
</dbReference>
<reference evidence="6 7" key="1">
    <citation type="submission" date="2015-01" db="EMBL/GenBank/DDBJ databases">
        <title>The Genome Sequence of Rhinocladiella mackenzie CBS 650.93.</title>
        <authorList>
            <consortium name="The Broad Institute Genomics Platform"/>
            <person name="Cuomo C."/>
            <person name="de Hoog S."/>
            <person name="Gorbushina A."/>
            <person name="Stielow B."/>
            <person name="Teixiera M."/>
            <person name="Abouelleil A."/>
            <person name="Chapman S.B."/>
            <person name="Priest M."/>
            <person name="Young S.K."/>
            <person name="Wortman J."/>
            <person name="Nusbaum C."/>
            <person name="Birren B."/>
        </authorList>
    </citation>
    <scope>NUCLEOTIDE SEQUENCE [LARGE SCALE GENOMIC DNA]</scope>
    <source>
        <strain evidence="6 7">CBS 650.93</strain>
    </source>
</reference>
<feature type="transmembrane region" description="Helical" evidence="5">
    <location>
        <begin position="207"/>
        <end position="227"/>
    </location>
</feature>
<dbReference type="Proteomes" id="UP000053617">
    <property type="component" value="Unassembled WGS sequence"/>
</dbReference>
<feature type="transmembrane region" description="Helical" evidence="5">
    <location>
        <begin position="163"/>
        <end position="186"/>
    </location>
</feature>
<evidence type="ECO:0000256" key="2">
    <source>
        <dbReference type="ARBA" id="ARBA00022692"/>
    </source>
</evidence>
<dbReference type="PANTHER" id="PTHR31465">
    <property type="entry name" value="PROTEIN RTA1-RELATED"/>
    <property type="match status" value="1"/>
</dbReference>
<name>A0A0D2HJ63_9EURO</name>
<feature type="transmembrane region" description="Helical" evidence="5">
    <location>
        <begin position="26"/>
        <end position="45"/>
    </location>
</feature>
<keyword evidence="4 5" id="KW-0472">Membrane</keyword>
<evidence type="ECO:0000256" key="3">
    <source>
        <dbReference type="ARBA" id="ARBA00022989"/>
    </source>
</evidence>
<feature type="transmembrane region" description="Helical" evidence="5">
    <location>
        <begin position="242"/>
        <end position="265"/>
    </location>
</feature>
<gene>
    <name evidence="6" type="ORF">Z518_01797</name>
</gene>
<dbReference type="Pfam" id="PF04479">
    <property type="entry name" value="RTA1"/>
    <property type="match status" value="1"/>
</dbReference>
<sequence>MDRYVSDLQSRDDGFNFKLYRYVPSLPAAIIFVVIFATLTALHTWRLYRSRALYFTAFTIGGLFETIGYCGRIWSHYDNQAIGGFVMQAILILVAPALFAASVYMILGRLIRAIRAEHLSLLPVRRLTTIFVVGDVISFTLQAAGGGIQSAGTLNMFNIGEKIIVVGLCMQIAFFGFFVVTVILFYQRIRAHPTPEAQQNEIPWRRHVRVLFAVSIIILVRSVVRVVEYLQGNDGYLIAHEIFLYIFDATLMVAVMTILLVYYVSDLKIALDRIKATSSPLRSDYLMDTVRGGDGS</sequence>
<proteinExistence type="predicted"/>
<dbReference type="VEuPathDB" id="FungiDB:Z518_01797"/>
<dbReference type="HOGENOM" id="CLU_033465_3_1_1"/>
<protein>
    <submittedName>
        <fullName evidence="6">Rhinocladiella mackenziei CBS 650.93 unplaced genomic scaffold supercont1.1, whole genome shotgun sequence</fullName>
    </submittedName>
</protein>
<comment type="subcellular location">
    <subcellularLocation>
        <location evidence="1">Membrane</location>
        <topology evidence="1">Multi-pass membrane protein</topology>
    </subcellularLocation>
</comment>
<evidence type="ECO:0000313" key="6">
    <source>
        <dbReference type="EMBL" id="KIX10713.1"/>
    </source>
</evidence>
<dbReference type="AlphaFoldDB" id="A0A0D2HJ63"/>
<feature type="transmembrane region" description="Helical" evidence="5">
    <location>
        <begin position="86"/>
        <end position="107"/>
    </location>
</feature>